<sequence>MALLVNIGHDGWYRDRELAAELRNLSPGADIRTLEEPGDLAEITMLAVSGLADDLPPQLPNLALVQKLGAGVETIVAHPALAPHVQVTRLKPLEPAREIAQYCLAYVLQGQRNILAHAANQARASWESLEPKENHKTRVGVLGMGHIGGETAALMRDLGFEVHGWSRSAKDMEGVTCHHGAESLEPMLGICDYICAILPSTGETRGLINAQTLAAMKPGATFINAGRGDLVDEAALIADLDRGHLGHAVLDVFCTEPLPEQDPLWAHPQVTITPHISGWHLGEALQDVVENFRRLGAGEDLLHAVDRQRGY</sequence>
<evidence type="ECO:0000256" key="2">
    <source>
        <dbReference type="ARBA" id="ARBA00023027"/>
    </source>
</evidence>
<dbReference type="PANTHER" id="PTHR43333:SF1">
    <property type="entry name" value="D-ISOMER SPECIFIC 2-HYDROXYACID DEHYDROGENASE NAD-BINDING DOMAIN-CONTAINING PROTEIN"/>
    <property type="match status" value="1"/>
</dbReference>
<name>A0ABQ0AJH9_9RHOB</name>
<dbReference type="InterPro" id="IPR006140">
    <property type="entry name" value="D-isomer_DH_NAD-bd"/>
</dbReference>
<proteinExistence type="predicted"/>
<organism evidence="4 5">
    <name type="scientific">Pseudophaeobacter arcticus</name>
    <dbReference type="NCBI Taxonomy" id="385492"/>
    <lineage>
        <taxon>Bacteria</taxon>
        <taxon>Pseudomonadati</taxon>
        <taxon>Pseudomonadota</taxon>
        <taxon>Alphaproteobacteria</taxon>
        <taxon>Rhodobacterales</taxon>
        <taxon>Paracoccaceae</taxon>
        <taxon>Pseudophaeobacter</taxon>
    </lineage>
</organism>
<dbReference type="Proteomes" id="UP001441944">
    <property type="component" value="Unassembled WGS sequence"/>
</dbReference>
<reference evidence="4 5" key="1">
    <citation type="submission" date="2024-04" db="EMBL/GenBank/DDBJ databases">
        <title>Draft genome sequence of Pseudophaeobacter arcticus NBRC 116598.</title>
        <authorList>
            <person name="Miyakawa T."/>
            <person name="Kusuya Y."/>
            <person name="Miura T."/>
        </authorList>
    </citation>
    <scope>NUCLEOTIDE SEQUENCE [LARGE SCALE GENOMIC DNA]</scope>
    <source>
        <strain evidence="4 5">SU-CL00105</strain>
    </source>
</reference>
<dbReference type="RefSeq" id="WP_353398457.1">
    <property type="nucleotide sequence ID" value="NZ_BAABWU010000004.1"/>
</dbReference>
<dbReference type="PANTHER" id="PTHR43333">
    <property type="entry name" value="2-HACID_DH_C DOMAIN-CONTAINING PROTEIN"/>
    <property type="match status" value="1"/>
</dbReference>
<accession>A0ABQ0AJH9</accession>
<dbReference type="InterPro" id="IPR036291">
    <property type="entry name" value="NAD(P)-bd_dom_sf"/>
</dbReference>
<dbReference type="Pfam" id="PF02826">
    <property type="entry name" value="2-Hacid_dh_C"/>
    <property type="match status" value="1"/>
</dbReference>
<dbReference type="InterPro" id="IPR029752">
    <property type="entry name" value="D-isomer_DH_CS1"/>
</dbReference>
<protein>
    <submittedName>
        <fullName evidence="4">Glyoxylate/hydroxypyruvate reductase A</fullName>
    </submittedName>
</protein>
<evidence type="ECO:0000313" key="4">
    <source>
        <dbReference type="EMBL" id="GAA6196027.1"/>
    </source>
</evidence>
<evidence type="ECO:0000259" key="3">
    <source>
        <dbReference type="Pfam" id="PF02826"/>
    </source>
</evidence>
<dbReference type="PROSITE" id="PS00065">
    <property type="entry name" value="D_2_HYDROXYACID_DH_1"/>
    <property type="match status" value="1"/>
</dbReference>
<dbReference type="SUPFAM" id="SSF51735">
    <property type="entry name" value="NAD(P)-binding Rossmann-fold domains"/>
    <property type="match status" value="1"/>
</dbReference>
<evidence type="ECO:0000313" key="5">
    <source>
        <dbReference type="Proteomes" id="UP001441944"/>
    </source>
</evidence>
<keyword evidence="5" id="KW-1185">Reference proteome</keyword>
<dbReference type="Gene3D" id="3.40.50.720">
    <property type="entry name" value="NAD(P)-binding Rossmann-like Domain"/>
    <property type="match status" value="2"/>
</dbReference>
<dbReference type="CDD" id="cd12164">
    <property type="entry name" value="GDH_like_2"/>
    <property type="match status" value="1"/>
</dbReference>
<evidence type="ECO:0000256" key="1">
    <source>
        <dbReference type="ARBA" id="ARBA00023002"/>
    </source>
</evidence>
<gene>
    <name evidence="4" type="ORF">NBRC116598_14710</name>
</gene>
<feature type="domain" description="D-isomer specific 2-hydroxyacid dehydrogenase NAD-binding" evidence="3">
    <location>
        <begin position="105"/>
        <end position="277"/>
    </location>
</feature>
<comment type="caution">
    <text evidence="4">The sequence shown here is derived from an EMBL/GenBank/DDBJ whole genome shotgun (WGS) entry which is preliminary data.</text>
</comment>
<dbReference type="EMBL" id="BAABWU010000004">
    <property type="protein sequence ID" value="GAA6196027.1"/>
    <property type="molecule type" value="Genomic_DNA"/>
</dbReference>
<keyword evidence="1" id="KW-0560">Oxidoreductase</keyword>
<keyword evidence="2" id="KW-0520">NAD</keyword>